<gene>
    <name evidence="1" type="ORF">MM415B02084_0018</name>
    <name evidence="2" type="ORF">TM448B01083_0025</name>
    <name evidence="3" type="ORF">TM448B02784_0002</name>
</gene>
<evidence type="ECO:0000313" key="3">
    <source>
        <dbReference type="EMBL" id="QJI01797.1"/>
    </source>
</evidence>
<dbReference type="EMBL" id="MT144701">
    <property type="protein sequence ID" value="QJH97789.1"/>
    <property type="molecule type" value="Genomic_DNA"/>
</dbReference>
<protein>
    <submittedName>
        <fullName evidence="2">Uncharacterized protein</fullName>
    </submittedName>
</protein>
<accession>A0A6M3XJ08</accession>
<dbReference type="AlphaFoldDB" id="A0A6M3XJ08"/>
<proteinExistence type="predicted"/>
<organism evidence="2">
    <name type="scientific">viral metagenome</name>
    <dbReference type="NCBI Taxonomy" id="1070528"/>
    <lineage>
        <taxon>unclassified sequences</taxon>
        <taxon>metagenomes</taxon>
        <taxon>organismal metagenomes</taxon>
    </lineage>
</organism>
<evidence type="ECO:0000313" key="1">
    <source>
        <dbReference type="EMBL" id="QJA86415.1"/>
    </source>
</evidence>
<dbReference type="EMBL" id="MT142633">
    <property type="protein sequence ID" value="QJA86415.1"/>
    <property type="molecule type" value="Genomic_DNA"/>
</dbReference>
<evidence type="ECO:0000313" key="2">
    <source>
        <dbReference type="EMBL" id="QJH97789.1"/>
    </source>
</evidence>
<reference evidence="2" key="1">
    <citation type="submission" date="2020-03" db="EMBL/GenBank/DDBJ databases">
        <title>The deep terrestrial virosphere.</title>
        <authorList>
            <person name="Holmfeldt K."/>
            <person name="Nilsson E."/>
            <person name="Simone D."/>
            <person name="Lopez-Fernandez M."/>
            <person name="Wu X."/>
            <person name="de Brujin I."/>
            <person name="Lundin D."/>
            <person name="Andersson A."/>
            <person name="Bertilsson S."/>
            <person name="Dopson M."/>
        </authorList>
    </citation>
    <scope>NUCLEOTIDE SEQUENCE</scope>
    <source>
        <strain evidence="1">MM415B02084</strain>
        <strain evidence="2">TM448B01083</strain>
        <strain evidence="3">TM448B02784</strain>
    </source>
</reference>
<sequence>MFKKVLVDIEAIIHLPVVGWSVEQGARDLEDFLRDHRSRDNYRIDIRRTYENHCEFCGYLEDYDADGYPSCCSAAQLEWEATRTEVLS</sequence>
<name>A0A6M3XJ08_9ZZZZ</name>
<dbReference type="EMBL" id="MT144952">
    <property type="protein sequence ID" value="QJI01797.1"/>
    <property type="molecule type" value="Genomic_DNA"/>
</dbReference>